<dbReference type="RefSeq" id="WP_167595144.1">
    <property type="nucleotide sequence ID" value="NZ_CP013234.1"/>
</dbReference>
<feature type="domain" description="Ricin B lectin" evidence="5">
    <location>
        <begin position="852"/>
        <end position="997"/>
    </location>
</feature>
<dbReference type="Gene3D" id="3.20.20.80">
    <property type="entry name" value="Glycosidases"/>
    <property type="match status" value="1"/>
</dbReference>
<evidence type="ECO:0000256" key="3">
    <source>
        <dbReference type="ARBA" id="ARBA00023295"/>
    </source>
</evidence>
<feature type="domain" description="Ricin B lectin" evidence="5">
    <location>
        <begin position="696"/>
        <end position="840"/>
    </location>
</feature>
<dbReference type="SUPFAM" id="SSF49785">
    <property type="entry name" value="Galactose-binding domain-like"/>
    <property type="match status" value="1"/>
</dbReference>
<gene>
    <name evidence="6" type="ORF">CPter91_1884</name>
</gene>
<dbReference type="EMBL" id="CP013234">
    <property type="protein sequence ID" value="AMP04257.1"/>
    <property type="molecule type" value="Genomic_DNA"/>
</dbReference>
<keyword evidence="3" id="KW-0326">Glycosidase</keyword>
<keyword evidence="6" id="KW-0430">Lectin</keyword>
<dbReference type="InterPro" id="IPR031330">
    <property type="entry name" value="Gly_Hdrlase_35_cat"/>
</dbReference>
<dbReference type="SUPFAM" id="SSF50370">
    <property type="entry name" value="Ricin B-like lectins"/>
    <property type="match status" value="2"/>
</dbReference>
<evidence type="ECO:0000256" key="1">
    <source>
        <dbReference type="ARBA" id="ARBA00009809"/>
    </source>
</evidence>
<dbReference type="GO" id="GO:0004553">
    <property type="term" value="F:hydrolase activity, hydrolyzing O-glycosyl compounds"/>
    <property type="evidence" value="ECO:0007669"/>
    <property type="project" value="InterPro"/>
</dbReference>
<dbReference type="KEGG" id="cpra:CPter91_1884"/>
<dbReference type="InterPro" id="IPR008979">
    <property type="entry name" value="Galactose-bd-like_sf"/>
</dbReference>
<proteinExistence type="inferred from homology"/>
<dbReference type="Proteomes" id="UP000074561">
    <property type="component" value="Chromosome"/>
</dbReference>
<dbReference type="PROSITE" id="PS50231">
    <property type="entry name" value="RICIN_B_LECTIN"/>
    <property type="match status" value="2"/>
</dbReference>
<evidence type="ECO:0000313" key="6">
    <source>
        <dbReference type="EMBL" id="AMP04257.1"/>
    </source>
</evidence>
<organism evidence="6 7">
    <name type="scientific">Collimonas pratensis</name>
    <dbReference type="NCBI Taxonomy" id="279113"/>
    <lineage>
        <taxon>Bacteria</taxon>
        <taxon>Pseudomonadati</taxon>
        <taxon>Pseudomonadota</taxon>
        <taxon>Betaproteobacteria</taxon>
        <taxon>Burkholderiales</taxon>
        <taxon>Oxalobacteraceae</taxon>
        <taxon>Collimonas</taxon>
    </lineage>
</organism>
<accession>A0A127Q2M4</accession>
<dbReference type="InterPro" id="IPR001944">
    <property type="entry name" value="Glycoside_Hdrlase_35"/>
</dbReference>
<sequence length="1000" mass="103607">MKRRDFLGYAVVTPLLTACGVGGSDSSSSGVPTAKALAAAAAGNGNAVFASGSNHSLSWNGSGNWFMDGAAFQFFGGEIHPARVPSQYWDHRIKMIKALGCNTISLYVMWNFHELSDGTFDFTSADKNIGHFIDLCAQNGMWVLLRPGPYVCAEWDFGGLPPRMLADPQFRDGSGNLQIRGNFPNYMAAVNKWNSALYNNVVKGRTLAAGGPIMLVAVENEYTSWSPDDGTYPNAIAQQWTALGYAEKFCVCDGWASGFKNNNITLPANTAYGMTADGSSAGNYVTAASNYEVGAFGAECYPGWICAWGDAKQTVHVGDFVNQVTSLTTAKCSFVLYVAHGGTNFGFTAGANGVSDSSCQPPMTSYDYGAPVSESGAANPNFYPIQGAYVANASYNVPFAGAPAGIAHINDGDIAAVAASQLSFSSLLSGMSLNIQNAQPQTLEAMALALNKNQPASAGVYPSGVAVYQTTLPAAGGNIKITFDRAPDYALAFVNGVRVPGAVLSTIANGALAATTSLTISNAAPNATLQIVCLPFGRVNYGAGGMNAEGKGLSGNVYANGAALANWSMTLSPLSASQIAALAFSSTAPAAGQPFFAKASISIATPQDMYIDMSAWGTGYVFVNGRNLGRYWPAAGPQTRLYCPGVWLNSGSNAIVVFEFTQGSAGSLSFYGSSALPQNITSPVSSAAVPPPVANTTYFLQNVNSGLYLDVLPAVAGSAYTYPGLQPLSAAASQGWTVTTDSYGNLKIANASSGTVLDVANNSSTAGSSVILYGANGGANQSWQASGVSTGIYTLTVKQSRLLLDVNGASKAATSISSSGSVANIVVNAADDPTQQWPFSQQWRLIPALVNNGVYTITSAISSLMLGSYQGGTAAGTRLGIAAASGGQEQQWRLTIASNGSWQLANIKSGLVMDVTGQQTANGTALEIWQGNGGANQQFALVPRADGVSYGIRGVQSGRVIDDNNSGTSPTSYGSSNVSAITLWDDNGGGNQSWKFTKVG</sequence>
<dbReference type="PANTHER" id="PTHR23421">
    <property type="entry name" value="BETA-GALACTOSIDASE RELATED"/>
    <property type="match status" value="1"/>
</dbReference>
<evidence type="ECO:0000259" key="5">
    <source>
        <dbReference type="SMART" id="SM00458"/>
    </source>
</evidence>
<dbReference type="Pfam" id="PF21467">
    <property type="entry name" value="BetaGal_gal-bd"/>
    <property type="match status" value="1"/>
</dbReference>
<dbReference type="STRING" id="279113.CPter91_1884"/>
<keyword evidence="2" id="KW-0378">Hydrolase</keyword>
<dbReference type="CDD" id="cd00161">
    <property type="entry name" value="beta-trefoil_Ricin-like"/>
    <property type="match status" value="2"/>
</dbReference>
<dbReference type="PATRIC" id="fig|279113.9.peg.1871"/>
<dbReference type="Gene3D" id="2.80.10.50">
    <property type="match status" value="3"/>
</dbReference>
<dbReference type="SMART" id="SM00458">
    <property type="entry name" value="RICIN"/>
    <property type="match status" value="2"/>
</dbReference>
<dbReference type="InterPro" id="IPR048913">
    <property type="entry name" value="BetaGal_gal-bd"/>
</dbReference>
<dbReference type="Pfam" id="PF01301">
    <property type="entry name" value="Glyco_hydro_35"/>
    <property type="match status" value="1"/>
</dbReference>
<dbReference type="InterPro" id="IPR000772">
    <property type="entry name" value="Ricin_B_lectin"/>
</dbReference>
<dbReference type="Gene3D" id="2.60.120.260">
    <property type="entry name" value="Galactose-binding domain-like"/>
    <property type="match status" value="2"/>
</dbReference>
<protein>
    <submittedName>
        <fullName evidence="6">Ricin-type beta-trefoil lectin domain-like family protein</fullName>
    </submittedName>
</protein>
<dbReference type="InterPro" id="IPR017853">
    <property type="entry name" value="GH"/>
</dbReference>
<reference evidence="6 7" key="1">
    <citation type="submission" date="2015-11" db="EMBL/GenBank/DDBJ databases">
        <title>Exploring the genomic traits of fungus-feeding bacterial genus Collimonas.</title>
        <authorList>
            <person name="Song C."/>
            <person name="Schmidt R."/>
            <person name="de Jager V."/>
            <person name="Krzyzanowska D."/>
            <person name="Jongedijk E."/>
            <person name="Cankar K."/>
            <person name="Beekwilder J."/>
            <person name="van Veen A."/>
            <person name="de Boer W."/>
            <person name="van Veen J.A."/>
            <person name="Garbeva P."/>
        </authorList>
    </citation>
    <scope>NUCLEOTIDE SEQUENCE [LARGE SCALE GENOMIC DNA]</scope>
    <source>
        <strain evidence="6 7">Ter91</strain>
    </source>
</reference>
<dbReference type="InterPro" id="IPR048912">
    <property type="entry name" value="BetaGal1-like_ABD1"/>
</dbReference>
<dbReference type="GO" id="GO:0030246">
    <property type="term" value="F:carbohydrate binding"/>
    <property type="evidence" value="ECO:0007669"/>
    <property type="project" value="UniProtKB-KW"/>
</dbReference>
<evidence type="ECO:0000256" key="2">
    <source>
        <dbReference type="ARBA" id="ARBA00022801"/>
    </source>
</evidence>
<evidence type="ECO:0000256" key="4">
    <source>
        <dbReference type="RuleBase" id="RU003679"/>
    </source>
</evidence>
<evidence type="ECO:0000313" key="7">
    <source>
        <dbReference type="Proteomes" id="UP000074561"/>
    </source>
</evidence>
<dbReference type="Pfam" id="PF14200">
    <property type="entry name" value="RicinB_lectin_2"/>
    <property type="match status" value="2"/>
</dbReference>
<dbReference type="Pfam" id="PF21317">
    <property type="entry name" value="BetaGal_ABD_1"/>
    <property type="match status" value="1"/>
</dbReference>
<dbReference type="GO" id="GO:0005975">
    <property type="term" value="P:carbohydrate metabolic process"/>
    <property type="evidence" value="ECO:0007669"/>
    <property type="project" value="InterPro"/>
</dbReference>
<dbReference type="SUPFAM" id="SSF51445">
    <property type="entry name" value="(Trans)glycosidases"/>
    <property type="match status" value="1"/>
</dbReference>
<comment type="similarity">
    <text evidence="1 4">Belongs to the glycosyl hydrolase 35 family.</text>
</comment>
<dbReference type="PROSITE" id="PS51257">
    <property type="entry name" value="PROKAR_LIPOPROTEIN"/>
    <property type="match status" value="1"/>
</dbReference>
<dbReference type="AlphaFoldDB" id="A0A127Q2M4"/>
<name>A0A127Q2M4_9BURK</name>
<dbReference type="InterPro" id="IPR035992">
    <property type="entry name" value="Ricin_B-like_lectins"/>
</dbReference>
<dbReference type="PRINTS" id="PR00742">
    <property type="entry name" value="GLHYDRLASE35"/>
</dbReference>